<dbReference type="Gene3D" id="1.10.150.20">
    <property type="entry name" value="5' to 3' exonuclease, C-terminal subdomain"/>
    <property type="match status" value="1"/>
</dbReference>
<evidence type="ECO:0000313" key="8">
    <source>
        <dbReference type="Proteomes" id="UP001163739"/>
    </source>
</evidence>
<evidence type="ECO:0000256" key="2">
    <source>
        <dbReference type="ARBA" id="ARBA00022763"/>
    </source>
</evidence>
<evidence type="ECO:0000259" key="6">
    <source>
        <dbReference type="PROSITE" id="PS50173"/>
    </source>
</evidence>
<evidence type="ECO:0000256" key="5">
    <source>
        <dbReference type="ARBA" id="ARBA00023236"/>
    </source>
</evidence>
<keyword evidence="5" id="KW-0742">SOS response</keyword>
<organism evidence="7 8">
    <name type="scientific">Alkalimarinus alittae</name>
    <dbReference type="NCBI Taxonomy" id="2961619"/>
    <lineage>
        <taxon>Bacteria</taxon>
        <taxon>Pseudomonadati</taxon>
        <taxon>Pseudomonadota</taxon>
        <taxon>Gammaproteobacteria</taxon>
        <taxon>Alteromonadales</taxon>
        <taxon>Alteromonadaceae</taxon>
        <taxon>Alkalimarinus</taxon>
    </lineage>
</organism>
<dbReference type="InterPro" id="IPR017961">
    <property type="entry name" value="DNA_pol_Y-fam_little_finger"/>
</dbReference>
<dbReference type="RefSeq" id="WP_265048973.1">
    <property type="nucleotide sequence ID" value="NZ_CP100390.1"/>
</dbReference>
<dbReference type="Pfam" id="PF00817">
    <property type="entry name" value="IMS"/>
    <property type="match status" value="1"/>
</dbReference>
<keyword evidence="4" id="KW-0234">DNA repair</keyword>
<dbReference type="InterPro" id="IPR050116">
    <property type="entry name" value="DNA_polymerase-Y"/>
</dbReference>
<dbReference type="InterPro" id="IPR001126">
    <property type="entry name" value="UmuC"/>
</dbReference>
<dbReference type="InterPro" id="IPR025188">
    <property type="entry name" value="DUF4113"/>
</dbReference>
<dbReference type="SUPFAM" id="SSF56672">
    <property type="entry name" value="DNA/RNA polymerases"/>
    <property type="match status" value="1"/>
</dbReference>
<dbReference type="PANTHER" id="PTHR11076:SF34">
    <property type="entry name" value="PROTEIN UMUC"/>
    <property type="match status" value="1"/>
</dbReference>
<dbReference type="Proteomes" id="UP001163739">
    <property type="component" value="Chromosome"/>
</dbReference>
<dbReference type="NCBIfam" id="NF002955">
    <property type="entry name" value="PRK03609.1"/>
    <property type="match status" value="1"/>
</dbReference>
<keyword evidence="8" id="KW-1185">Reference proteome</keyword>
<reference evidence="7" key="1">
    <citation type="submission" date="2022-06" db="EMBL/GenBank/DDBJ databases">
        <title>Alkalimarinus sp. nov., isolated from gut of a Alitta virens.</title>
        <authorList>
            <person name="Yang A.I."/>
            <person name="Shin N.-R."/>
        </authorList>
    </citation>
    <scope>NUCLEOTIDE SEQUENCE</scope>
    <source>
        <strain evidence="7">A2M4</strain>
    </source>
</reference>
<gene>
    <name evidence="7" type="ORF">NKI27_07085</name>
</gene>
<dbReference type="PROSITE" id="PS50173">
    <property type="entry name" value="UMUC"/>
    <property type="match status" value="1"/>
</dbReference>
<dbReference type="Pfam" id="PF13438">
    <property type="entry name" value="DUF4113"/>
    <property type="match status" value="1"/>
</dbReference>
<feature type="domain" description="UmuC" evidence="6">
    <location>
        <begin position="2"/>
        <end position="184"/>
    </location>
</feature>
<dbReference type="Pfam" id="PF11799">
    <property type="entry name" value="IMS_C"/>
    <property type="match status" value="1"/>
</dbReference>
<sequence length="415" mass="46864">MLALVDCNACYASCEQIFRPDLRGKPIVVLSNNDGCIVTRNAQAKALGIPGLVPFFKIKPLLEKHHVHVFSSNYELYGDISARLMGLLATLGDRIEIYSIDEAFLELNGFSDAISHGQLIKRLAWQHQRMPVCVGIAETKTLAKLANHIAKKSKKLDGVCLISNIDHWENVFKKIAVDKIWGVGSRVAKRLNLLNIHSVHDLKHQPPKFIKNEFGVTLERTVLELNEVRCFDLDTQPPPKQEVFCSRSFSKKVTSKREIRESVASYASRAAVKLRQQNGLTKRIYVTIQTSRFSKQAYSNSCTVSLPYPTNDSRVIIGTAIKASDALFREDYDYARAGVGLLELTHSKHFQNDFFQNDSEQAIKLMSTVDQMNKRYGNGCLFFARQGIARDWSMARHFKSPAYTTRISDLPIVKI</sequence>
<dbReference type="EMBL" id="CP100390">
    <property type="protein sequence ID" value="UZE97500.1"/>
    <property type="molecule type" value="Genomic_DNA"/>
</dbReference>
<evidence type="ECO:0000256" key="3">
    <source>
        <dbReference type="ARBA" id="ARBA00023199"/>
    </source>
</evidence>
<protein>
    <submittedName>
        <fullName evidence="7">Y-family DNA polymerase</fullName>
    </submittedName>
</protein>
<name>A0ABY6N659_9ALTE</name>
<evidence type="ECO:0000313" key="7">
    <source>
        <dbReference type="EMBL" id="UZE97500.1"/>
    </source>
</evidence>
<dbReference type="InterPro" id="IPR043502">
    <property type="entry name" value="DNA/RNA_pol_sf"/>
</dbReference>
<accession>A0ABY6N659</accession>
<evidence type="ECO:0000256" key="4">
    <source>
        <dbReference type="ARBA" id="ARBA00023204"/>
    </source>
</evidence>
<comment type="similarity">
    <text evidence="1">Belongs to the DNA polymerase type-Y family.</text>
</comment>
<proteinExistence type="inferred from homology"/>
<dbReference type="InterPro" id="IPR043128">
    <property type="entry name" value="Rev_trsase/Diguanyl_cyclase"/>
</dbReference>
<dbReference type="CDD" id="cd01700">
    <property type="entry name" value="PolY_Pol_V_umuC"/>
    <property type="match status" value="1"/>
</dbReference>
<dbReference type="Gene3D" id="3.30.70.270">
    <property type="match status" value="1"/>
</dbReference>
<dbReference type="Gene3D" id="3.40.1170.60">
    <property type="match status" value="1"/>
</dbReference>
<keyword evidence="3" id="KW-0741">SOS mutagenesis</keyword>
<keyword evidence="2" id="KW-0227">DNA damage</keyword>
<evidence type="ECO:0000256" key="1">
    <source>
        <dbReference type="ARBA" id="ARBA00010945"/>
    </source>
</evidence>
<dbReference type="PANTHER" id="PTHR11076">
    <property type="entry name" value="DNA REPAIR POLYMERASE UMUC / TRANSFERASE FAMILY MEMBER"/>
    <property type="match status" value="1"/>
</dbReference>